<keyword evidence="13" id="KW-1185">Reference proteome</keyword>
<evidence type="ECO:0000256" key="2">
    <source>
        <dbReference type="ARBA" id="ARBA00011881"/>
    </source>
</evidence>
<evidence type="ECO:0000256" key="5">
    <source>
        <dbReference type="ARBA" id="ARBA00049366"/>
    </source>
</evidence>
<dbReference type="InterPro" id="IPR041725">
    <property type="entry name" value="L-asparaginase_I"/>
</dbReference>
<dbReference type="FunFam" id="3.40.50.1170:FF:000001">
    <property type="entry name" value="L-asparaginase 2"/>
    <property type="match status" value="1"/>
</dbReference>
<dbReference type="Gene3D" id="3.40.50.40">
    <property type="match status" value="1"/>
</dbReference>
<keyword evidence="4" id="KW-0378">Hydrolase</keyword>
<name>A0A1G8FT98_9BACI</name>
<evidence type="ECO:0000256" key="9">
    <source>
        <dbReference type="PROSITE-ProRule" id="PRU10100"/>
    </source>
</evidence>
<feature type="active site" description="O-isoaspartyl threonine intermediate" evidence="6">
    <location>
        <position position="12"/>
    </location>
</feature>
<dbReference type="STRING" id="930129.SAMN05216352_10375"/>
<dbReference type="PROSITE" id="PS00144">
    <property type="entry name" value="ASN_GLN_ASE_1"/>
    <property type="match status" value="1"/>
</dbReference>
<dbReference type="InterPro" id="IPR006034">
    <property type="entry name" value="Asparaginase/glutaminase-like"/>
</dbReference>
<comment type="similarity">
    <text evidence="1">Belongs to the asparaginase 1 family.</text>
</comment>
<feature type="binding site" evidence="7">
    <location>
        <position position="54"/>
    </location>
    <ligand>
        <name>substrate</name>
    </ligand>
</feature>
<proteinExistence type="inferred from homology"/>
<comment type="subunit">
    <text evidence="2">Homotetramer.</text>
</comment>
<dbReference type="InterPro" id="IPR037152">
    <property type="entry name" value="L-asparaginase_N_sf"/>
</dbReference>
<comment type="catalytic activity">
    <reaction evidence="5">
        <text>L-asparagine + H2O = L-aspartate + NH4(+)</text>
        <dbReference type="Rhea" id="RHEA:21016"/>
        <dbReference type="ChEBI" id="CHEBI:15377"/>
        <dbReference type="ChEBI" id="CHEBI:28938"/>
        <dbReference type="ChEBI" id="CHEBI:29991"/>
        <dbReference type="ChEBI" id="CHEBI:58048"/>
        <dbReference type="EC" id="3.5.1.1"/>
    </reaction>
</comment>
<dbReference type="Pfam" id="PF17763">
    <property type="entry name" value="Asparaginase_C"/>
    <property type="match status" value="1"/>
</dbReference>
<dbReference type="GO" id="GO:0006520">
    <property type="term" value="P:amino acid metabolic process"/>
    <property type="evidence" value="ECO:0007669"/>
    <property type="project" value="InterPro"/>
</dbReference>
<dbReference type="RefSeq" id="WP_091582309.1">
    <property type="nucleotide sequence ID" value="NZ_FNDU01000003.1"/>
</dbReference>
<dbReference type="NCBIfam" id="TIGR00519">
    <property type="entry name" value="asnASE_I"/>
    <property type="match status" value="1"/>
</dbReference>
<protein>
    <recommendedName>
        <fullName evidence="3">asparaginase</fullName>
        <ecNumber evidence="3">3.5.1.1</ecNumber>
    </recommendedName>
</protein>
<dbReference type="InterPro" id="IPR027475">
    <property type="entry name" value="Asparaginase/glutaminase_AS2"/>
</dbReference>
<feature type="domain" description="L-asparaginase N-terminal" evidence="10">
    <location>
        <begin position="3"/>
        <end position="184"/>
    </location>
</feature>
<dbReference type="InterPro" id="IPR027474">
    <property type="entry name" value="L-asparaginase_N"/>
</dbReference>
<dbReference type="EC" id="3.5.1.1" evidence="3"/>
<evidence type="ECO:0000313" key="12">
    <source>
        <dbReference type="EMBL" id="SDH85359.1"/>
    </source>
</evidence>
<dbReference type="AlphaFoldDB" id="A0A1G8FT98"/>
<sequence length="324" mass="35866">MKKILLLSTGGTIGSVQTDEGLIPGIPIQELIRFLSVDESKIQISTETVLNIDSTNMQPEHWVKIAEAVYENYSQYDGFVITHGTDTLSYTSAALSYMLQNLQKTVVVTGSIQPIDAKKTDGIKNLGDAVTFASEGTHGVFVVFGGRVIEGTRAVKMRTESYDAFESVNYPYIAYIEEQEILYNIRVSNKVTGEFRLDSELCSDVYLFKLFPGAKPEILESIRGQFNGLIIETFGSGGLPFLERNFFETVEKLINEGMIVAITTQCLEEGADLTLYKVGRIIDQSKVILSNDMNTEALLPKLMWAMGKTSNAVHVKEIVESSLV</sequence>
<dbReference type="PROSITE" id="PS00917">
    <property type="entry name" value="ASN_GLN_ASE_2"/>
    <property type="match status" value="1"/>
</dbReference>
<evidence type="ECO:0000256" key="8">
    <source>
        <dbReference type="PROSITE-ProRule" id="PRU10099"/>
    </source>
</evidence>
<feature type="binding site" evidence="7">
    <location>
        <begin position="85"/>
        <end position="86"/>
    </location>
    <ligand>
        <name>substrate</name>
    </ligand>
</feature>
<evidence type="ECO:0000256" key="1">
    <source>
        <dbReference type="ARBA" id="ARBA00010518"/>
    </source>
</evidence>
<feature type="active site" evidence="9">
    <location>
        <position position="85"/>
    </location>
</feature>
<organism evidence="12 13">
    <name type="scientific">Alteribacillus bidgolensis</name>
    <dbReference type="NCBI Taxonomy" id="930129"/>
    <lineage>
        <taxon>Bacteria</taxon>
        <taxon>Bacillati</taxon>
        <taxon>Bacillota</taxon>
        <taxon>Bacilli</taxon>
        <taxon>Bacillales</taxon>
        <taxon>Bacillaceae</taxon>
        <taxon>Alteribacillus</taxon>
    </lineage>
</organism>
<evidence type="ECO:0000256" key="3">
    <source>
        <dbReference type="ARBA" id="ARBA00012920"/>
    </source>
</evidence>
<evidence type="ECO:0000259" key="10">
    <source>
        <dbReference type="Pfam" id="PF00710"/>
    </source>
</evidence>
<dbReference type="GO" id="GO:0004067">
    <property type="term" value="F:asparaginase activity"/>
    <property type="evidence" value="ECO:0007669"/>
    <property type="project" value="UniProtKB-UniRule"/>
</dbReference>
<dbReference type="InterPro" id="IPR040919">
    <property type="entry name" value="Asparaginase_C"/>
</dbReference>
<dbReference type="PANTHER" id="PTHR11707">
    <property type="entry name" value="L-ASPARAGINASE"/>
    <property type="match status" value="1"/>
</dbReference>
<dbReference type="PROSITE" id="PS51732">
    <property type="entry name" value="ASN_GLN_ASE_3"/>
    <property type="match status" value="1"/>
</dbReference>
<evidence type="ECO:0000259" key="11">
    <source>
        <dbReference type="Pfam" id="PF17763"/>
    </source>
</evidence>
<dbReference type="EMBL" id="FNDU01000003">
    <property type="protein sequence ID" value="SDH85359.1"/>
    <property type="molecule type" value="Genomic_DNA"/>
</dbReference>
<evidence type="ECO:0000313" key="13">
    <source>
        <dbReference type="Proteomes" id="UP000199017"/>
    </source>
</evidence>
<evidence type="ECO:0000256" key="6">
    <source>
        <dbReference type="PIRSR" id="PIRSR001220-1"/>
    </source>
</evidence>
<dbReference type="Proteomes" id="UP000199017">
    <property type="component" value="Unassembled WGS sequence"/>
</dbReference>
<dbReference type="InterPro" id="IPR006033">
    <property type="entry name" value="AsnA_fam"/>
</dbReference>
<dbReference type="CDD" id="cd08963">
    <property type="entry name" value="L-asparaginase_I"/>
    <property type="match status" value="1"/>
</dbReference>
<dbReference type="OrthoDB" id="9788068at2"/>
<feature type="active site" evidence="8">
    <location>
        <position position="12"/>
    </location>
</feature>
<dbReference type="SUPFAM" id="SSF53774">
    <property type="entry name" value="Glutaminase/Asparaginase"/>
    <property type="match status" value="1"/>
</dbReference>
<gene>
    <name evidence="12" type="ORF">SAMN05216352_10375</name>
</gene>
<dbReference type="PRINTS" id="PR00139">
    <property type="entry name" value="ASNGLNASE"/>
</dbReference>
<dbReference type="PIRSF" id="PIRSF500176">
    <property type="entry name" value="L_ASNase"/>
    <property type="match status" value="1"/>
</dbReference>
<dbReference type="InterPro" id="IPR027473">
    <property type="entry name" value="L-asparaginase_C"/>
</dbReference>
<dbReference type="InterPro" id="IPR020827">
    <property type="entry name" value="Asparaginase/glutaminase_AS1"/>
</dbReference>
<dbReference type="SMART" id="SM00870">
    <property type="entry name" value="Asparaginase"/>
    <property type="match status" value="1"/>
</dbReference>
<dbReference type="Gene3D" id="3.40.50.1170">
    <property type="entry name" value="L-asparaginase, N-terminal domain"/>
    <property type="match status" value="1"/>
</dbReference>
<dbReference type="Pfam" id="PF00710">
    <property type="entry name" value="Asparaginase"/>
    <property type="match status" value="1"/>
</dbReference>
<feature type="domain" description="Asparaginase/glutaminase C-terminal" evidence="11">
    <location>
        <begin position="204"/>
        <end position="318"/>
    </location>
</feature>
<dbReference type="PIRSF" id="PIRSF001220">
    <property type="entry name" value="L-ASNase_gatD"/>
    <property type="match status" value="1"/>
</dbReference>
<dbReference type="SFLD" id="SFLDS00057">
    <property type="entry name" value="Glutaminase/Asparaginase"/>
    <property type="match status" value="1"/>
</dbReference>
<dbReference type="InterPro" id="IPR036152">
    <property type="entry name" value="Asp/glu_Ase-like_sf"/>
</dbReference>
<evidence type="ECO:0000256" key="4">
    <source>
        <dbReference type="ARBA" id="ARBA00022801"/>
    </source>
</evidence>
<evidence type="ECO:0000256" key="7">
    <source>
        <dbReference type="PIRSR" id="PIRSR001220-2"/>
    </source>
</evidence>
<dbReference type="PANTHER" id="PTHR11707:SF28">
    <property type="entry name" value="60 KDA LYSOPHOSPHOLIPASE"/>
    <property type="match status" value="1"/>
</dbReference>
<reference evidence="12 13" key="1">
    <citation type="submission" date="2016-10" db="EMBL/GenBank/DDBJ databases">
        <authorList>
            <person name="de Groot N.N."/>
        </authorList>
    </citation>
    <scope>NUCLEOTIDE SEQUENCE [LARGE SCALE GENOMIC DNA]</scope>
    <source>
        <strain evidence="13">P4B,CCM 7963,CECT 7998,DSM 25260,IBRC-M 10614,KCTC 13821</strain>
    </source>
</reference>
<accession>A0A1G8FT98</accession>